<accession>A0A4C1VU75</accession>
<dbReference type="Proteomes" id="UP000299102">
    <property type="component" value="Unassembled WGS sequence"/>
</dbReference>
<organism evidence="1 2">
    <name type="scientific">Eumeta variegata</name>
    <name type="common">Bagworm moth</name>
    <name type="synonym">Eumeta japonica</name>
    <dbReference type="NCBI Taxonomy" id="151549"/>
    <lineage>
        <taxon>Eukaryota</taxon>
        <taxon>Metazoa</taxon>
        <taxon>Ecdysozoa</taxon>
        <taxon>Arthropoda</taxon>
        <taxon>Hexapoda</taxon>
        <taxon>Insecta</taxon>
        <taxon>Pterygota</taxon>
        <taxon>Neoptera</taxon>
        <taxon>Endopterygota</taxon>
        <taxon>Lepidoptera</taxon>
        <taxon>Glossata</taxon>
        <taxon>Ditrysia</taxon>
        <taxon>Tineoidea</taxon>
        <taxon>Psychidae</taxon>
        <taxon>Oiketicinae</taxon>
        <taxon>Eumeta</taxon>
    </lineage>
</organism>
<proteinExistence type="predicted"/>
<keyword evidence="2" id="KW-1185">Reference proteome</keyword>
<dbReference type="AlphaFoldDB" id="A0A4C1VU75"/>
<evidence type="ECO:0000313" key="2">
    <source>
        <dbReference type="Proteomes" id="UP000299102"/>
    </source>
</evidence>
<dbReference type="EMBL" id="BGZK01000398">
    <property type="protein sequence ID" value="GBP41394.1"/>
    <property type="molecule type" value="Genomic_DNA"/>
</dbReference>
<reference evidence="1 2" key="1">
    <citation type="journal article" date="2019" name="Commun. Biol.">
        <title>The bagworm genome reveals a unique fibroin gene that provides high tensile strength.</title>
        <authorList>
            <person name="Kono N."/>
            <person name="Nakamura H."/>
            <person name="Ohtoshi R."/>
            <person name="Tomita M."/>
            <person name="Numata K."/>
            <person name="Arakawa K."/>
        </authorList>
    </citation>
    <scope>NUCLEOTIDE SEQUENCE [LARGE SCALE GENOMIC DNA]</scope>
</reference>
<protein>
    <submittedName>
        <fullName evidence="1">Uncharacterized protein</fullName>
    </submittedName>
</protein>
<evidence type="ECO:0000313" key="1">
    <source>
        <dbReference type="EMBL" id="GBP41394.1"/>
    </source>
</evidence>
<comment type="caution">
    <text evidence="1">The sequence shown here is derived from an EMBL/GenBank/DDBJ whole genome shotgun (WGS) entry which is preliminary data.</text>
</comment>
<name>A0A4C1VU75_EUMVA</name>
<sequence>MGIERDTKRSYGTASSESGATRLDATRIVSSVSANEKSADAADFVVLVRYACLPRRTGDIDVDASLLKRLSNILRTVDTEKTTSKRYRVCIARSICRVI</sequence>
<gene>
    <name evidence="1" type="ORF">EVAR_84738_1</name>
</gene>